<sequence length="117" mass="11724">MGSGTDEGEVTAASWPFFEAMHSAIGQKPSVRPVATFSSGPSAQISPSDMAGPSSAVVADCLQPPSTPSYSEPAVQDAVKPGSSGAEESVGPVAEKIPGPSARPSGGKGKSPTKRKR</sequence>
<dbReference type="EMBL" id="JAWDJR010000003">
    <property type="protein sequence ID" value="KAK9977004.1"/>
    <property type="molecule type" value="Genomic_DNA"/>
</dbReference>
<dbReference type="Proteomes" id="UP001479290">
    <property type="component" value="Unassembled WGS sequence"/>
</dbReference>
<dbReference type="AlphaFoldDB" id="A0AAW2ATD1"/>
<keyword evidence="3" id="KW-1185">Reference proteome</keyword>
<organism evidence="2 3">
    <name type="scientific">Culter alburnus</name>
    <name type="common">Topmouth culter</name>
    <dbReference type="NCBI Taxonomy" id="194366"/>
    <lineage>
        <taxon>Eukaryota</taxon>
        <taxon>Metazoa</taxon>
        <taxon>Chordata</taxon>
        <taxon>Craniata</taxon>
        <taxon>Vertebrata</taxon>
        <taxon>Euteleostomi</taxon>
        <taxon>Actinopterygii</taxon>
        <taxon>Neopterygii</taxon>
        <taxon>Teleostei</taxon>
        <taxon>Ostariophysi</taxon>
        <taxon>Cypriniformes</taxon>
        <taxon>Xenocyprididae</taxon>
        <taxon>Xenocypridinae</taxon>
        <taxon>Culter</taxon>
    </lineage>
</organism>
<gene>
    <name evidence="2" type="ORF">ABG768_018825</name>
</gene>
<reference evidence="2 3" key="1">
    <citation type="submission" date="2024-05" db="EMBL/GenBank/DDBJ databases">
        <title>A high-quality chromosomal-level genome assembly of Topmouth culter (Culter alburnus).</title>
        <authorList>
            <person name="Zhao H."/>
        </authorList>
    </citation>
    <scope>NUCLEOTIDE SEQUENCE [LARGE SCALE GENOMIC DNA]</scope>
    <source>
        <strain evidence="2">CATC2023</strain>
        <tissue evidence="2">Muscle</tissue>
    </source>
</reference>
<comment type="caution">
    <text evidence="2">The sequence shown here is derived from an EMBL/GenBank/DDBJ whole genome shotgun (WGS) entry which is preliminary data.</text>
</comment>
<evidence type="ECO:0000313" key="2">
    <source>
        <dbReference type="EMBL" id="KAK9977004.1"/>
    </source>
</evidence>
<proteinExistence type="predicted"/>
<name>A0AAW2ATD1_CULAL</name>
<evidence type="ECO:0000313" key="3">
    <source>
        <dbReference type="Proteomes" id="UP001479290"/>
    </source>
</evidence>
<accession>A0AAW2ATD1</accession>
<evidence type="ECO:0000256" key="1">
    <source>
        <dbReference type="SAM" id="MobiDB-lite"/>
    </source>
</evidence>
<feature type="region of interest" description="Disordered" evidence="1">
    <location>
        <begin position="31"/>
        <end position="117"/>
    </location>
</feature>
<protein>
    <submittedName>
        <fullName evidence="2">Uncharacterized protein</fullName>
    </submittedName>
</protein>
<feature type="compositionally biased region" description="Polar residues" evidence="1">
    <location>
        <begin position="36"/>
        <end position="47"/>
    </location>
</feature>